<sequence length="536" mass="60953">MHDKQQQPYIYGCWAIQPDSFSLVGRRHLVLLQIRASHLLNYFSESIHSFPMLQSFKIVADDKVDDREINRCSFPFLNMNKEVATQVVCIVGTGDFGCSFGKRLLRSGVAVVFGSRNPRQISNRLPEEAQVLSVKQAVAACDIVVLAVRQQHQAALEGELSSVINGKILVDVSNTDKRPAQNSIPNTSELQMLFPQTHIVKAFNMISAWSLQAGLDDACKKVFVCADNVNARRKVMELAWIMGLEAIDKGSLANAKELEEYTHQFFPQWRIPMRVTLGLLFVFYIYTIIQDVLFSYFKHGSDRSFRLAISLPNKAIPSVALVLLSLVYLPGTLAAYIQLHRGTKYSTFPLWLNNWLLVRKQLGLAMFGCAGVHVLISLALPLRVYVYWKWVLSIKHQIDKNWTITFTNIDFWQRDLYLIFGILGFSIVVLLAITSLPSVVNSLSWKEFHFVQSKLGWLSLLLCTAHTICYGGSRFLRSESYHWGIPPLYIPALMLPCTTIFLKLPLLLPFLNRELQMIRQGQTRSRPGVEIEMFYA</sequence>
<dbReference type="PANTHER" id="PTHR14239:SF5">
    <property type="entry name" value="METALLOREDUCTASE STEAP4"/>
    <property type="match status" value="1"/>
</dbReference>
<evidence type="ECO:0000313" key="18">
    <source>
        <dbReference type="Proteomes" id="UP000694388"/>
    </source>
</evidence>
<evidence type="ECO:0000259" key="15">
    <source>
        <dbReference type="Pfam" id="PF01794"/>
    </source>
</evidence>
<evidence type="ECO:0000256" key="9">
    <source>
        <dbReference type="ARBA" id="ARBA00023002"/>
    </source>
</evidence>
<dbReference type="InterPro" id="IPR013130">
    <property type="entry name" value="Fe3_Rdtase_TM_dom"/>
</dbReference>
<comment type="similarity">
    <text evidence="4">Belongs to the STEAP family.</text>
</comment>
<dbReference type="AlphaFoldDB" id="A0A8C4QET5"/>
<dbReference type="InterPro" id="IPR036291">
    <property type="entry name" value="NAD(P)-bd_dom_sf"/>
</dbReference>
<feature type="transmembrane region" description="Helical" evidence="14">
    <location>
        <begin position="362"/>
        <end position="382"/>
    </location>
</feature>
<evidence type="ECO:0000256" key="4">
    <source>
        <dbReference type="ARBA" id="ARBA00007729"/>
    </source>
</evidence>
<keyword evidence="5" id="KW-0406">Ion transport</keyword>
<dbReference type="GO" id="GO:0015677">
    <property type="term" value="P:copper ion import"/>
    <property type="evidence" value="ECO:0007669"/>
    <property type="project" value="TreeGrafter"/>
</dbReference>
<dbReference type="SUPFAM" id="SSF51735">
    <property type="entry name" value="NAD(P)-binding Rossmann-fold domains"/>
    <property type="match status" value="1"/>
</dbReference>
<dbReference type="PANTHER" id="PTHR14239">
    <property type="entry name" value="DUDULIN-RELATED"/>
    <property type="match status" value="1"/>
</dbReference>
<feature type="transmembrane region" description="Helical" evidence="14">
    <location>
        <begin position="416"/>
        <end position="443"/>
    </location>
</feature>
<keyword evidence="5" id="KW-0410">Iron transport</keyword>
<comment type="catalytic activity">
    <reaction evidence="12">
        <text>2 Cu(+) + NADP(+) + H(+) = 2 Cu(2+) + NADPH</text>
        <dbReference type="Rhea" id="RHEA:71771"/>
        <dbReference type="ChEBI" id="CHEBI:15378"/>
        <dbReference type="ChEBI" id="CHEBI:29036"/>
        <dbReference type="ChEBI" id="CHEBI:49552"/>
        <dbReference type="ChEBI" id="CHEBI:57783"/>
        <dbReference type="ChEBI" id="CHEBI:58349"/>
    </reaction>
    <physiologicalReaction direction="right-to-left" evidence="12">
        <dbReference type="Rhea" id="RHEA:71773"/>
    </physiologicalReaction>
</comment>
<keyword evidence="9" id="KW-0560">Oxidoreductase</keyword>
<accession>A0A8C4QET5</accession>
<name>A0A8C4QET5_EPTBU</name>
<evidence type="ECO:0000256" key="10">
    <source>
        <dbReference type="ARBA" id="ARBA00023008"/>
    </source>
</evidence>
<evidence type="ECO:0000259" key="16">
    <source>
        <dbReference type="Pfam" id="PF03807"/>
    </source>
</evidence>
<keyword evidence="5" id="KW-0408">Iron</keyword>
<dbReference type="InterPro" id="IPR051267">
    <property type="entry name" value="STEAP_metalloreductase"/>
</dbReference>
<keyword evidence="11 14" id="KW-0472">Membrane</keyword>
<comment type="catalytic activity">
    <reaction evidence="13">
        <text>2 Fe(2+) + NADP(+) + H(+) = 2 Fe(3+) + NADPH</text>
        <dbReference type="Rhea" id="RHEA:71767"/>
        <dbReference type="ChEBI" id="CHEBI:15378"/>
        <dbReference type="ChEBI" id="CHEBI:29033"/>
        <dbReference type="ChEBI" id="CHEBI:29034"/>
        <dbReference type="ChEBI" id="CHEBI:57783"/>
        <dbReference type="ChEBI" id="CHEBI:58349"/>
    </reaction>
    <physiologicalReaction direction="right-to-left" evidence="13">
        <dbReference type="Rhea" id="RHEA:71769"/>
    </physiologicalReaction>
</comment>
<keyword evidence="7" id="KW-0967">Endosome</keyword>
<dbReference type="Pfam" id="PF01794">
    <property type="entry name" value="Ferric_reduct"/>
    <property type="match status" value="1"/>
</dbReference>
<evidence type="ECO:0000256" key="2">
    <source>
        <dbReference type="ARBA" id="ARBA00001974"/>
    </source>
</evidence>
<dbReference type="Ensembl" id="ENSEBUT00000014980.1">
    <property type="protein sequence ID" value="ENSEBUP00000014404.1"/>
    <property type="gene ID" value="ENSEBUG00000009054.1"/>
</dbReference>
<comment type="cofactor">
    <cofactor evidence="2">
        <name>FAD</name>
        <dbReference type="ChEBI" id="CHEBI:57692"/>
    </cofactor>
</comment>
<dbReference type="InterPro" id="IPR028939">
    <property type="entry name" value="P5C_Rdtase_cat_N"/>
</dbReference>
<evidence type="ECO:0000256" key="3">
    <source>
        <dbReference type="ARBA" id="ARBA00004337"/>
    </source>
</evidence>
<evidence type="ECO:0000256" key="14">
    <source>
        <dbReference type="SAM" id="Phobius"/>
    </source>
</evidence>
<protein>
    <submittedName>
        <fullName evidence="17">STEAP family member 4</fullName>
    </submittedName>
</protein>
<dbReference type="Pfam" id="PF03807">
    <property type="entry name" value="F420_oxidored"/>
    <property type="match status" value="1"/>
</dbReference>
<evidence type="ECO:0000256" key="8">
    <source>
        <dbReference type="ARBA" id="ARBA00022989"/>
    </source>
</evidence>
<evidence type="ECO:0000256" key="6">
    <source>
        <dbReference type="ARBA" id="ARBA00022692"/>
    </source>
</evidence>
<dbReference type="GO" id="GO:0052851">
    <property type="term" value="F:ferric-chelate reductase (NADPH) activity"/>
    <property type="evidence" value="ECO:0007669"/>
    <property type="project" value="TreeGrafter"/>
</dbReference>
<keyword evidence="5" id="KW-0813">Transport</keyword>
<evidence type="ECO:0000256" key="12">
    <source>
        <dbReference type="ARBA" id="ARBA00048958"/>
    </source>
</evidence>
<feature type="transmembrane region" description="Helical" evidence="14">
    <location>
        <begin position="275"/>
        <end position="296"/>
    </location>
</feature>
<keyword evidence="6 14" id="KW-0812">Transmembrane</keyword>
<keyword evidence="10" id="KW-0186">Copper</keyword>
<feature type="transmembrane region" description="Helical" evidence="14">
    <location>
        <begin position="488"/>
        <end position="511"/>
    </location>
</feature>
<evidence type="ECO:0000256" key="1">
    <source>
        <dbReference type="ARBA" id="ARBA00001970"/>
    </source>
</evidence>
<dbReference type="GO" id="GO:0008823">
    <property type="term" value="F:cupric reductase (NADH) activity"/>
    <property type="evidence" value="ECO:0007669"/>
    <property type="project" value="TreeGrafter"/>
</dbReference>
<dbReference type="GO" id="GO:0010008">
    <property type="term" value="C:endosome membrane"/>
    <property type="evidence" value="ECO:0007669"/>
    <property type="project" value="UniProtKB-SubCell"/>
</dbReference>
<evidence type="ECO:0000256" key="7">
    <source>
        <dbReference type="ARBA" id="ARBA00022753"/>
    </source>
</evidence>
<evidence type="ECO:0000256" key="11">
    <source>
        <dbReference type="ARBA" id="ARBA00023136"/>
    </source>
</evidence>
<evidence type="ECO:0000313" key="17">
    <source>
        <dbReference type="Ensembl" id="ENSEBUP00000014404.1"/>
    </source>
</evidence>
<dbReference type="GeneTree" id="ENSGT00390000008042"/>
<proteinExistence type="inferred from homology"/>
<feature type="domain" description="Pyrroline-5-carboxylate reductase catalytic N-terminal" evidence="16">
    <location>
        <begin position="88"/>
        <end position="174"/>
    </location>
</feature>
<keyword evidence="18" id="KW-1185">Reference proteome</keyword>
<evidence type="ECO:0000256" key="13">
    <source>
        <dbReference type="ARBA" id="ARBA00049387"/>
    </source>
</evidence>
<reference evidence="17" key="2">
    <citation type="submission" date="2025-09" db="UniProtKB">
        <authorList>
            <consortium name="Ensembl"/>
        </authorList>
    </citation>
    <scope>IDENTIFICATION</scope>
</reference>
<feature type="domain" description="Ferric oxidoreductase" evidence="15">
    <location>
        <begin position="319"/>
        <end position="463"/>
    </location>
</feature>
<evidence type="ECO:0000256" key="5">
    <source>
        <dbReference type="ARBA" id="ARBA00022496"/>
    </source>
</evidence>
<keyword evidence="8 14" id="KW-1133">Transmembrane helix</keyword>
<dbReference type="GO" id="GO:0005886">
    <property type="term" value="C:plasma membrane"/>
    <property type="evidence" value="ECO:0007669"/>
    <property type="project" value="TreeGrafter"/>
</dbReference>
<organism evidence="17 18">
    <name type="scientific">Eptatretus burgeri</name>
    <name type="common">Inshore hagfish</name>
    <dbReference type="NCBI Taxonomy" id="7764"/>
    <lineage>
        <taxon>Eukaryota</taxon>
        <taxon>Metazoa</taxon>
        <taxon>Chordata</taxon>
        <taxon>Craniata</taxon>
        <taxon>Vertebrata</taxon>
        <taxon>Cyclostomata</taxon>
        <taxon>Myxini</taxon>
        <taxon>Myxiniformes</taxon>
        <taxon>Myxinidae</taxon>
        <taxon>Eptatretinae</taxon>
        <taxon>Eptatretus</taxon>
    </lineage>
</organism>
<comment type="cofactor">
    <cofactor evidence="1">
        <name>heme b</name>
        <dbReference type="ChEBI" id="CHEBI:60344"/>
    </cofactor>
</comment>
<dbReference type="GO" id="GO:0006826">
    <property type="term" value="P:iron ion transport"/>
    <property type="evidence" value="ECO:0007669"/>
    <property type="project" value="UniProtKB-KW"/>
</dbReference>
<feature type="transmembrane region" description="Helical" evidence="14">
    <location>
        <begin position="316"/>
        <end position="337"/>
    </location>
</feature>
<dbReference type="Proteomes" id="UP000694388">
    <property type="component" value="Unplaced"/>
</dbReference>
<dbReference type="Gene3D" id="3.40.50.720">
    <property type="entry name" value="NAD(P)-binding Rossmann-like Domain"/>
    <property type="match status" value="1"/>
</dbReference>
<comment type="subcellular location">
    <subcellularLocation>
        <location evidence="3">Endosome membrane</location>
        <topology evidence="3">Multi-pass membrane protein</topology>
    </subcellularLocation>
</comment>
<reference evidence="17" key="1">
    <citation type="submission" date="2025-08" db="UniProtKB">
        <authorList>
            <consortium name="Ensembl"/>
        </authorList>
    </citation>
    <scope>IDENTIFICATION</scope>
</reference>